<protein>
    <recommendedName>
        <fullName evidence="3">Branched-chain amino acid ABC transporter permease</fullName>
    </recommendedName>
</protein>
<evidence type="ECO:0008006" key="3">
    <source>
        <dbReference type="Google" id="ProtNLM"/>
    </source>
</evidence>
<organism evidence="2">
    <name type="scientific">marine metagenome</name>
    <dbReference type="NCBI Taxonomy" id="408172"/>
    <lineage>
        <taxon>unclassified sequences</taxon>
        <taxon>metagenomes</taxon>
        <taxon>ecological metagenomes</taxon>
    </lineage>
</organism>
<feature type="non-terminal residue" evidence="2">
    <location>
        <position position="1"/>
    </location>
</feature>
<keyword evidence="1" id="KW-0472">Membrane</keyword>
<accession>A0A383ANU2</accession>
<evidence type="ECO:0000313" key="2">
    <source>
        <dbReference type="EMBL" id="SVE09586.1"/>
    </source>
</evidence>
<evidence type="ECO:0000256" key="1">
    <source>
        <dbReference type="SAM" id="Phobius"/>
    </source>
</evidence>
<dbReference type="EMBL" id="UINC01193804">
    <property type="protein sequence ID" value="SVE09586.1"/>
    <property type="molecule type" value="Genomic_DNA"/>
</dbReference>
<name>A0A383ANU2_9ZZZZ</name>
<keyword evidence="1" id="KW-1133">Transmembrane helix</keyword>
<reference evidence="2" key="1">
    <citation type="submission" date="2018-05" db="EMBL/GenBank/DDBJ databases">
        <authorList>
            <person name="Lanie J.A."/>
            <person name="Ng W.-L."/>
            <person name="Kazmierczak K.M."/>
            <person name="Andrzejewski T.M."/>
            <person name="Davidsen T.M."/>
            <person name="Wayne K.J."/>
            <person name="Tettelin H."/>
            <person name="Glass J.I."/>
            <person name="Rusch D."/>
            <person name="Podicherti R."/>
            <person name="Tsui H.-C.T."/>
            <person name="Winkler M.E."/>
        </authorList>
    </citation>
    <scope>NUCLEOTIDE SEQUENCE</scope>
</reference>
<feature type="transmembrane region" description="Helical" evidence="1">
    <location>
        <begin position="28"/>
        <end position="45"/>
    </location>
</feature>
<dbReference type="AlphaFoldDB" id="A0A383ANU2"/>
<feature type="transmembrane region" description="Helical" evidence="1">
    <location>
        <begin position="51"/>
        <end position="68"/>
    </location>
</feature>
<sequence length="69" mass="7376">KDMMIGLAIVNPVYFGCMMVGAMKSLQISLSIILGAILGPAFFFISPEWSILYGGVLAGTIAYFVGELK</sequence>
<proteinExistence type="predicted"/>
<keyword evidence="1" id="KW-0812">Transmembrane</keyword>
<gene>
    <name evidence="2" type="ORF">METZ01_LOCUS462440</name>
</gene>